<gene>
    <name evidence="6" type="ORF">E8L99_04415</name>
</gene>
<dbReference type="PANTHER" id="PTHR44591:SF3">
    <property type="entry name" value="RESPONSE REGULATORY DOMAIN-CONTAINING PROTEIN"/>
    <property type="match status" value="1"/>
</dbReference>
<dbReference type="PROSITE" id="PS50110">
    <property type="entry name" value="RESPONSE_REGULATORY"/>
    <property type="match status" value="1"/>
</dbReference>
<feature type="modified residue" description="4-aspartylphosphate" evidence="4">
    <location>
        <position position="65"/>
    </location>
</feature>
<dbReference type="GO" id="GO:0000160">
    <property type="term" value="P:phosphorelay signal transduction system"/>
    <property type="evidence" value="ECO:0007669"/>
    <property type="project" value="InterPro"/>
</dbReference>
<evidence type="ECO:0000313" key="7">
    <source>
        <dbReference type="Proteomes" id="UP000298588"/>
    </source>
</evidence>
<dbReference type="Pfam" id="PF00072">
    <property type="entry name" value="Response_reg"/>
    <property type="match status" value="1"/>
</dbReference>
<dbReference type="EMBL" id="CP039865">
    <property type="protein sequence ID" value="QCK85075.1"/>
    <property type="molecule type" value="Genomic_DNA"/>
</dbReference>
<evidence type="ECO:0000256" key="4">
    <source>
        <dbReference type="PROSITE-ProRule" id="PRU00169"/>
    </source>
</evidence>
<dbReference type="OrthoDB" id="8019678at2"/>
<protein>
    <submittedName>
        <fullName evidence="6">Response regulator</fullName>
    </submittedName>
</protein>
<dbReference type="RefSeq" id="WP_137098409.1">
    <property type="nucleotide sequence ID" value="NZ_CP039865.1"/>
</dbReference>
<dbReference type="SUPFAM" id="SSF52172">
    <property type="entry name" value="CheY-like"/>
    <property type="match status" value="1"/>
</dbReference>
<sequence>MTDGPDNSNSSGVFTVLAVDDDALVRFGMVAMLEELGHVVHEASSGSEAITCLAENPAIQIVVTDQAMPGMSGLELIDEMRRRFPSVRPVLATGYGASGADGKPLPNVPRLNKPYTQDDIVAIFAEL</sequence>
<dbReference type="InterPro" id="IPR001789">
    <property type="entry name" value="Sig_transdc_resp-reg_receiver"/>
</dbReference>
<keyword evidence="7" id="KW-1185">Reference proteome</keyword>
<evidence type="ECO:0000256" key="1">
    <source>
        <dbReference type="ARBA" id="ARBA00022553"/>
    </source>
</evidence>
<proteinExistence type="predicted"/>
<evidence type="ECO:0000259" key="5">
    <source>
        <dbReference type="PROSITE" id="PS50110"/>
    </source>
</evidence>
<dbReference type="InterPro" id="IPR011006">
    <property type="entry name" value="CheY-like_superfamily"/>
</dbReference>
<dbReference type="InterPro" id="IPR050595">
    <property type="entry name" value="Bact_response_regulator"/>
</dbReference>
<dbReference type="KEGG" id="paqt:E8L99_04415"/>
<dbReference type="AlphaFoldDB" id="A0A4D7QEA5"/>
<reference evidence="6 7" key="1">
    <citation type="submission" date="2019-04" db="EMBL/GenBank/DDBJ databases">
        <title>Phreatobacter aquaticus sp. nov.</title>
        <authorList>
            <person name="Choi A."/>
            <person name="Baek K."/>
        </authorList>
    </citation>
    <scope>NUCLEOTIDE SEQUENCE [LARGE SCALE GENOMIC DNA]</scope>
    <source>
        <strain evidence="6 7">NMCR1094</strain>
    </source>
</reference>
<organism evidence="6 7">
    <name type="scientific">Phreatobacter aquaticus</name>
    <dbReference type="NCBI Taxonomy" id="2570229"/>
    <lineage>
        <taxon>Bacteria</taxon>
        <taxon>Pseudomonadati</taxon>
        <taxon>Pseudomonadota</taxon>
        <taxon>Alphaproteobacteria</taxon>
        <taxon>Hyphomicrobiales</taxon>
        <taxon>Phreatobacteraceae</taxon>
        <taxon>Phreatobacter</taxon>
    </lineage>
</organism>
<accession>A0A4D7QEA5</accession>
<dbReference type="Gene3D" id="3.40.50.2300">
    <property type="match status" value="1"/>
</dbReference>
<keyword evidence="2" id="KW-0805">Transcription regulation</keyword>
<feature type="domain" description="Response regulatory" evidence="5">
    <location>
        <begin position="15"/>
        <end position="127"/>
    </location>
</feature>
<evidence type="ECO:0000256" key="2">
    <source>
        <dbReference type="ARBA" id="ARBA00023015"/>
    </source>
</evidence>
<evidence type="ECO:0000313" key="6">
    <source>
        <dbReference type="EMBL" id="QCK85075.1"/>
    </source>
</evidence>
<dbReference type="PANTHER" id="PTHR44591">
    <property type="entry name" value="STRESS RESPONSE REGULATOR PROTEIN 1"/>
    <property type="match status" value="1"/>
</dbReference>
<evidence type="ECO:0000256" key="3">
    <source>
        <dbReference type="ARBA" id="ARBA00023163"/>
    </source>
</evidence>
<dbReference type="Proteomes" id="UP000298588">
    <property type="component" value="Chromosome"/>
</dbReference>
<dbReference type="SMART" id="SM00448">
    <property type="entry name" value="REC"/>
    <property type="match status" value="1"/>
</dbReference>
<name>A0A4D7QEA5_9HYPH</name>
<keyword evidence="1 4" id="KW-0597">Phosphoprotein</keyword>
<keyword evidence="3" id="KW-0804">Transcription</keyword>